<dbReference type="InterPro" id="IPR038555">
    <property type="entry name" value="Zincin_1_sf"/>
</dbReference>
<organism evidence="2 3">
    <name type="scientific">Agreia bicolorata</name>
    <dbReference type="NCBI Taxonomy" id="110935"/>
    <lineage>
        <taxon>Bacteria</taxon>
        <taxon>Bacillati</taxon>
        <taxon>Actinomycetota</taxon>
        <taxon>Actinomycetes</taxon>
        <taxon>Micrococcales</taxon>
        <taxon>Microbacteriaceae</taxon>
        <taxon>Agreia</taxon>
    </lineage>
</organism>
<proteinExistence type="predicted"/>
<dbReference type="AlphaFoldDB" id="A0A1T4XXR8"/>
<dbReference type="RefSeq" id="WP_078714137.1">
    <property type="nucleotide sequence ID" value="NZ_FUYG01000004.1"/>
</dbReference>
<feature type="compositionally biased region" description="Basic residues" evidence="1">
    <location>
        <begin position="14"/>
        <end position="23"/>
    </location>
</feature>
<evidence type="ECO:0000313" key="2">
    <source>
        <dbReference type="EMBL" id="SKA93801.1"/>
    </source>
</evidence>
<dbReference type="CDD" id="cd12954">
    <property type="entry name" value="MMP_TTHA0227_like_1"/>
    <property type="match status" value="1"/>
</dbReference>
<dbReference type="Proteomes" id="UP000189735">
    <property type="component" value="Unassembled WGS sequence"/>
</dbReference>
<dbReference type="EMBL" id="FUYG01000004">
    <property type="protein sequence ID" value="SKA93801.1"/>
    <property type="molecule type" value="Genomic_DNA"/>
</dbReference>
<evidence type="ECO:0000256" key="1">
    <source>
        <dbReference type="SAM" id="MobiDB-lite"/>
    </source>
</evidence>
<reference evidence="3" key="1">
    <citation type="submission" date="2017-02" db="EMBL/GenBank/DDBJ databases">
        <authorList>
            <person name="Varghese N."/>
            <person name="Submissions S."/>
        </authorList>
    </citation>
    <scope>NUCLEOTIDE SEQUENCE [LARGE SCALE GENOMIC DNA]</scope>
    <source>
        <strain evidence="3">VKM Ac-2052</strain>
    </source>
</reference>
<dbReference type="Gene3D" id="3.30.2010.20">
    <property type="match status" value="1"/>
</dbReference>
<feature type="region of interest" description="Disordered" evidence="1">
    <location>
        <begin position="1"/>
        <end position="30"/>
    </location>
</feature>
<accession>A0A1T4XXR8</accession>
<sequence>MARSRRIAPASSRRSGRNRHGRGLRSAVTGPHLPMMNTRIDFFDTTVASTAEYLRSVWPNELADAVFEIGALPYGANGKPGTADTGVERWRVLGDRIILYRVPIERLAHLHRDDEAHRRMLIESCVFRAVAEYLGKDPWDLAPEGFRHF</sequence>
<gene>
    <name evidence="2" type="ORF">SAMN06295879_1814</name>
</gene>
<evidence type="ECO:0008006" key="4">
    <source>
        <dbReference type="Google" id="ProtNLM"/>
    </source>
</evidence>
<dbReference type="SUPFAM" id="SSF55486">
    <property type="entry name" value="Metalloproteases ('zincins'), catalytic domain"/>
    <property type="match status" value="1"/>
</dbReference>
<protein>
    <recommendedName>
        <fullName evidence="4">Zinicin-like metallopeptidase</fullName>
    </recommendedName>
</protein>
<evidence type="ECO:0000313" key="3">
    <source>
        <dbReference type="Proteomes" id="UP000189735"/>
    </source>
</evidence>
<name>A0A1T4XXR8_9MICO</name>